<accession>A0A1J7IY23</accession>
<dbReference type="EMBL" id="KV875101">
    <property type="protein sequence ID" value="OIW25977.1"/>
    <property type="molecule type" value="Genomic_DNA"/>
</dbReference>
<dbReference type="InParanoid" id="A0A1J7IY23"/>
<proteinExistence type="predicted"/>
<evidence type="ECO:0000313" key="2">
    <source>
        <dbReference type="Proteomes" id="UP000182658"/>
    </source>
</evidence>
<organism evidence="1 2">
    <name type="scientific">Coniochaeta ligniaria NRRL 30616</name>
    <dbReference type="NCBI Taxonomy" id="1408157"/>
    <lineage>
        <taxon>Eukaryota</taxon>
        <taxon>Fungi</taxon>
        <taxon>Dikarya</taxon>
        <taxon>Ascomycota</taxon>
        <taxon>Pezizomycotina</taxon>
        <taxon>Sordariomycetes</taxon>
        <taxon>Sordariomycetidae</taxon>
        <taxon>Coniochaetales</taxon>
        <taxon>Coniochaetaceae</taxon>
        <taxon>Coniochaeta</taxon>
    </lineage>
</organism>
<keyword evidence="2" id="KW-1185">Reference proteome</keyword>
<dbReference type="Proteomes" id="UP000182658">
    <property type="component" value="Unassembled WGS sequence"/>
</dbReference>
<dbReference type="AlphaFoldDB" id="A0A1J7IY23"/>
<reference evidence="1 2" key="1">
    <citation type="submission" date="2016-10" db="EMBL/GenBank/DDBJ databases">
        <title>Draft genome sequence of Coniochaeta ligniaria NRRL30616, a lignocellulolytic fungus for bioabatement of inhibitors in plant biomass hydrolysates.</title>
        <authorList>
            <consortium name="DOE Joint Genome Institute"/>
            <person name="Jimenez D.J."/>
            <person name="Hector R.E."/>
            <person name="Riley R."/>
            <person name="Sun H."/>
            <person name="Grigoriev I.V."/>
            <person name="Van Elsas J.D."/>
            <person name="Nichols N.N."/>
        </authorList>
    </citation>
    <scope>NUCLEOTIDE SEQUENCE [LARGE SCALE GENOMIC DNA]</scope>
    <source>
        <strain evidence="1 2">NRRL 30616</strain>
    </source>
</reference>
<sequence length="158" mass="17384">MAILKRPRLCRNPQTGAGVRKRGIEGCVLEHASSATSPSETHVLTGRSIKARSRDPGHLPDLPGTLRIGVCYNVESSPEPYPSRLPAQELLHLRTCNGELKFSDWVEGYVRRTDAGRRAVVFPVQCAVLPSAPFAFPRFNPARTSLCLSLVHPVEEQC</sequence>
<gene>
    <name evidence="1" type="ORF">CONLIGDRAFT_684519</name>
</gene>
<protein>
    <submittedName>
        <fullName evidence="1">Uncharacterized protein</fullName>
    </submittedName>
</protein>
<name>A0A1J7IY23_9PEZI</name>
<evidence type="ECO:0000313" key="1">
    <source>
        <dbReference type="EMBL" id="OIW25977.1"/>
    </source>
</evidence>